<dbReference type="GO" id="GO:0015074">
    <property type="term" value="P:DNA integration"/>
    <property type="evidence" value="ECO:0007669"/>
    <property type="project" value="InterPro"/>
</dbReference>
<gene>
    <name evidence="2" type="ORF">Ocin01_17608</name>
</gene>
<reference evidence="2 3" key="1">
    <citation type="journal article" date="2016" name="Genome Biol. Evol.">
        <title>Gene Family Evolution Reflects Adaptation to Soil Environmental Stressors in the Genome of the Collembolan Orchesella cincta.</title>
        <authorList>
            <person name="Faddeeva-Vakhrusheva A."/>
            <person name="Derks M.F."/>
            <person name="Anvar S.Y."/>
            <person name="Agamennone V."/>
            <person name="Suring W."/>
            <person name="Smit S."/>
            <person name="van Straalen N.M."/>
            <person name="Roelofs D."/>
        </authorList>
    </citation>
    <scope>NUCLEOTIDE SEQUENCE [LARGE SCALE GENOMIC DNA]</scope>
    <source>
        <tissue evidence="2">Mixed pool</tissue>
    </source>
</reference>
<dbReference type="PANTHER" id="PTHR46585:SF1">
    <property type="entry name" value="CHROMO DOMAIN-CONTAINING PROTEIN"/>
    <property type="match status" value="1"/>
</dbReference>
<dbReference type="Pfam" id="PF00665">
    <property type="entry name" value="rve"/>
    <property type="match status" value="1"/>
</dbReference>
<dbReference type="GO" id="GO:0003676">
    <property type="term" value="F:nucleic acid binding"/>
    <property type="evidence" value="ECO:0007669"/>
    <property type="project" value="InterPro"/>
</dbReference>
<dbReference type="SUPFAM" id="SSF53098">
    <property type="entry name" value="Ribonuclease H-like"/>
    <property type="match status" value="1"/>
</dbReference>
<dbReference type="Gene3D" id="3.30.420.10">
    <property type="entry name" value="Ribonuclease H-like superfamily/Ribonuclease H"/>
    <property type="match status" value="1"/>
</dbReference>
<evidence type="ECO:0000259" key="1">
    <source>
        <dbReference type="PROSITE" id="PS50994"/>
    </source>
</evidence>
<feature type="domain" description="Integrase catalytic" evidence="1">
    <location>
        <begin position="33"/>
        <end position="208"/>
    </location>
</feature>
<feature type="non-terminal residue" evidence="2">
    <location>
        <position position="1"/>
    </location>
</feature>
<dbReference type="InterPro" id="IPR036397">
    <property type="entry name" value="RNaseH_sf"/>
</dbReference>
<evidence type="ECO:0000313" key="3">
    <source>
        <dbReference type="Proteomes" id="UP000094527"/>
    </source>
</evidence>
<organism evidence="2 3">
    <name type="scientific">Orchesella cincta</name>
    <name type="common">Springtail</name>
    <name type="synonym">Podura cincta</name>
    <dbReference type="NCBI Taxonomy" id="48709"/>
    <lineage>
        <taxon>Eukaryota</taxon>
        <taxon>Metazoa</taxon>
        <taxon>Ecdysozoa</taxon>
        <taxon>Arthropoda</taxon>
        <taxon>Hexapoda</taxon>
        <taxon>Collembola</taxon>
        <taxon>Entomobryomorpha</taxon>
        <taxon>Entomobryoidea</taxon>
        <taxon>Orchesellidae</taxon>
        <taxon>Orchesellinae</taxon>
        <taxon>Orchesella</taxon>
    </lineage>
</organism>
<dbReference type="PANTHER" id="PTHR46585">
    <property type="entry name" value="INTEGRASE CORE DOMAIN CONTAINING PROTEIN"/>
    <property type="match status" value="1"/>
</dbReference>
<protein>
    <submittedName>
        <fullName evidence="2">Uncharacterized transposon-derived protein F54H12.3</fullName>
    </submittedName>
</protein>
<dbReference type="EMBL" id="LJIJ01002933">
    <property type="protein sequence ID" value="ODM89074.1"/>
    <property type="molecule type" value="Genomic_DNA"/>
</dbReference>
<sequence length="947" mass="108491">GSFAGLRKFYETRKPPASLKDVKQELLKLESYYSFFPARRRFKRRKVVVHFANFQFCSDLIDLNRYLKFNKPYRYIIVFLDCFSRKLYAYPLSSKQPKNIVAAFKKLFRQLKKPFFYLQTDLGTEYTSKETQNFLKKKNIIWFNTYSEIKASLCERVIATLMQKFQRMFTHRKSLNWKSSLTAMVSSYNTQIHRSLKLSPNDASKEENNDIVWKALYEKYIAEPVEKPVYFPEQRIRISLNKKTFDKGYSRRFSNEVFEIARVLDTQPPTYIIKDDKGEEEHSTKTNSYQREMDEINSLYITLTSSTNAETSPSNFINNIATPIKLDEGVHEIGLTEITYEPCNSIFGFEEGDNIILVQSDYESKAIFSIVKEQSLASDITLFNRNCKEGSIPIEIQQMSIKRQIYYRIVIKYAGDIGVKLSENFRTILGFENEIYHSQSNLGEKPMNLPVYNNLPSGTLISFEVVDLPQITRLVLDEPTEYTPEGFASMKPYGLLGETNAHMMAFPSKSTKRVERKKRRPKKKMVGNGKVKKKGKATKVARTKLDFVGYGHSKKRSCVKKKKVKTKHVESPGEEDVSIRSSFFQKCFPIGNLEDVEQPIEFTASGSPGVYYDLKNSFLYTTLKVTKNDGTNIADANDVAVANFIGSTLIKKLDLFINQELISSSNNYNYVSYLKSLLSYPINYKNNELRESQYYFDDSPNTSVVANSSYKKRKDIIKFSKLIEVVTPILDDLFLVNKLFHPGFNIKLKIERASSEFCLVSSIDTVKYGLTQIDVQVDGQSNDSSLKIGETEHLLAYHMLMDTLGPGFSSCGINPANYMNGNLIFGFRLSRNELSKDQDGKLTIILNFGSGCTENVTALILGQLRSSVVLSANELLSALAYILADRKISSYGVIPPSKIRMFILAPCPKVYIVNTHEFPGKHWINFHKYSIDIPLNRLHLYHLQSAV</sequence>
<dbReference type="InterPro" id="IPR001584">
    <property type="entry name" value="Integrase_cat-core"/>
</dbReference>
<dbReference type="AlphaFoldDB" id="A0A1D2M836"/>
<dbReference type="STRING" id="48709.A0A1D2M836"/>
<dbReference type="InterPro" id="IPR012337">
    <property type="entry name" value="RNaseH-like_sf"/>
</dbReference>
<dbReference type="OrthoDB" id="6343797at2759"/>
<proteinExistence type="predicted"/>
<keyword evidence="3" id="KW-1185">Reference proteome</keyword>
<comment type="caution">
    <text evidence="2">The sequence shown here is derived from an EMBL/GenBank/DDBJ whole genome shotgun (WGS) entry which is preliminary data.</text>
</comment>
<accession>A0A1D2M836</accession>
<evidence type="ECO:0000313" key="2">
    <source>
        <dbReference type="EMBL" id="ODM89074.1"/>
    </source>
</evidence>
<dbReference type="Proteomes" id="UP000094527">
    <property type="component" value="Unassembled WGS sequence"/>
</dbReference>
<name>A0A1D2M836_ORCCI</name>
<dbReference type="PROSITE" id="PS50994">
    <property type="entry name" value="INTEGRASE"/>
    <property type="match status" value="1"/>
</dbReference>
<feature type="non-terminal residue" evidence="2">
    <location>
        <position position="947"/>
    </location>
</feature>